<accession>A0A484KVW5</accession>
<feature type="compositionally biased region" description="Basic and acidic residues" evidence="1">
    <location>
        <begin position="86"/>
        <end position="95"/>
    </location>
</feature>
<evidence type="ECO:0000313" key="2">
    <source>
        <dbReference type="EMBL" id="VFQ69873.1"/>
    </source>
</evidence>
<evidence type="ECO:0000256" key="1">
    <source>
        <dbReference type="SAM" id="MobiDB-lite"/>
    </source>
</evidence>
<feature type="compositionally biased region" description="Basic and acidic residues" evidence="1">
    <location>
        <begin position="19"/>
        <end position="38"/>
    </location>
</feature>
<organism evidence="2 3">
    <name type="scientific">Cuscuta campestris</name>
    <dbReference type="NCBI Taxonomy" id="132261"/>
    <lineage>
        <taxon>Eukaryota</taxon>
        <taxon>Viridiplantae</taxon>
        <taxon>Streptophyta</taxon>
        <taxon>Embryophyta</taxon>
        <taxon>Tracheophyta</taxon>
        <taxon>Spermatophyta</taxon>
        <taxon>Magnoliopsida</taxon>
        <taxon>eudicotyledons</taxon>
        <taxon>Gunneridae</taxon>
        <taxon>Pentapetalae</taxon>
        <taxon>asterids</taxon>
        <taxon>lamiids</taxon>
        <taxon>Solanales</taxon>
        <taxon>Convolvulaceae</taxon>
        <taxon>Cuscuteae</taxon>
        <taxon>Cuscuta</taxon>
        <taxon>Cuscuta subgen. Grammica</taxon>
        <taxon>Cuscuta sect. Cleistogrammica</taxon>
    </lineage>
</organism>
<protein>
    <submittedName>
        <fullName evidence="2">Uncharacterized protein</fullName>
    </submittedName>
</protein>
<reference evidence="2 3" key="1">
    <citation type="submission" date="2018-04" db="EMBL/GenBank/DDBJ databases">
        <authorList>
            <person name="Vogel A."/>
        </authorList>
    </citation>
    <scope>NUCLEOTIDE SEQUENCE [LARGE SCALE GENOMIC DNA]</scope>
</reference>
<gene>
    <name evidence="2" type="ORF">CCAM_LOCUS11649</name>
</gene>
<evidence type="ECO:0000313" key="3">
    <source>
        <dbReference type="Proteomes" id="UP000595140"/>
    </source>
</evidence>
<feature type="region of interest" description="Disordered" evidence="1">
    <location>
        <begin position="1"/>
        <end position="95"/>
    </location>
</feature>
<dbReference type="AlphaFoldDB" id="A0A484KVW5"/>
<dbReference type="EMBL" id="OOIL02000857">
    <property type="protein sequence ID" value="VFQ69873.1"/>
    <property type="molecule type" value="Genomic_DNA"/>
</dbReference>
<sequence>MELNATNNKLEALAVRISSESDDKQQNGKSHGTDERWHPPPSRTVGHGDTPDRQARLCIDAPRFIGDDPVGKTNMEPDPDDWEIGAADRRQWESD</sequence>
<dbReference type="Proteomes" id="UP000595140">
    <property type="component" value="Unassembled WGS sequence"/>
</dbReference>
<keyword evidence="3" id="KW-1185">Reference proteome</keyword>
<proteinExistence type="predicted"/>
<name>A0A484KVW5_9ASTE</name>